<name>A1AL69_PELPD</name>
<evidence type="ECO:0000313" key="4">
    <source>
        <dbReference type="EMBL" id="ABK98949.1"/>
    </source>
</evidence>
<keyword evidence="8" id="KW-1185">Reference proteome</keyword>
<evidence type="ECO:0000313" key="2">
    <source>
        <dbReference type="EMBL" id="ABK98570.1"/>
    </source>
</evidence>
<dbReference type="KEGG" id="ppd:Ppro_2272"/>
<gene>
    <name evidence="1" type="ordered locus">Ppro_0457</name>
    <name evidence="2" type="ordered locus">Ppro_0941</name>
    <name evidence="3" type="ordered locus">Ppro_1323</name>
    <name evidence="4" type="ordered locus">Ppro_1329</name>
    <name evidence="5" type="ordered locus">Ppro_2126</name>
    <name evidence="6" type="ordered locus">Ppro_2272</name>
    <name evidence="7" type="ordered locus">Ppro_2856</name>
</gene>
<dbReference type="EMBL" id="CP000482">
    <property type="protein sequence ID" value="ABK98570.1"/>
    <property type="molecule type" value="Genomic_DNA"/>
</dbReference>
<accession>A1AL69</accession>
<dbReference type="KEGG" id="ppd:Ppro_1323"/>
<dbReference type="KEGG" id="ppd:Ppro_1329"/>
<reference evidence="1 8" key="1">
    <citation type="submission" date="2006-10" db="EMBL/GenBank/DDBJ databases">
        <title>Complete sequence of chromosome of Pelobacter propionicus DSM 2379.</title>
        <authorList>
            <consortium name="US DOE Joint Genome Institute"/>
            <person name="Copeland A."/>
            <person name="Lucas S."/>
            <person name="Lapidus A."/>
            <person name="Barry K."/>
            <person name="Detter J.C."/>
            <person name="Glavina del Rio T."/>
            <person name="Hammon N."/>
            <person name="Israni S."/>
            <person name="Dalin E."/>
            <person name="Tice H."/>
            <person name="Pitluck S."/>
            <person name="Saunders E."/>
            <person name="Brettin T."/>
            <person name="Bruce D."/>
            <person name="Han C."/>
            <person name="Tapia R."/>
            <person name="Schmutz J."/>
            <person name="Larimer F."/>
            <person name="Land M."/>
            <person name="Hauser L."/>
            <person name="Kyrpides N."/>
            <person name="Kim E."/>
            <person name="Lovley D."/>
            <person name="Richardson P."/>
        </authorList>
    </citation>
    <scope>NUCLEOTIDE SEQUENCE [LARGE SCALE GENOMIC DNA]</scope>
    <source>
        <strain evidence="1">DSM 2379</strain>
        <strain evidence="8">DSM 2379 / NBRC 103807 / OttBd1</strain>
    </source>
</reference>
<dbReference type="Proteomes" id="UP000006732">
    <property type="component" value="Chromosome"/>
</dbReference>
<dbReference type="AlphaFoldDB" id="A1AL69"/>
<evidence type="ECO:0000313" key="5">
    <source>
        <dbReference type="EMBL" id="ABK99734.1"/>
    </source>
</evidence>
<dbReference type="KEGG" id="ppd:Ppro_0457"/>
<dbReference type="EMBL" id="CP000482">
    <property type="protein sequence ID" value="ABL00455.1"/>
    <property type="molecule type" value="Genomic_DNA"/>
</dbReference>
<evidence type="ECO:0000313" key="8">
    <source>
        <dbReference type="Proteomes" id="UP000006732"/>
    </source>
</evidence>
<dbReference type="HOGENOM" id="CLU_123210_0_0_7"/>
<dbReference type="STRING" id="338966.Ppro_0457"/>
<evidence type="ECO:0000313" key="7">
    <source>
        <dbReference type="EMBL" id="ABL00455.1"/>
    </source>
</evidence>
<dbReference type="KEGG" id="ppd:Ppro_2856"/>
<dbReference type="EMBL" id="CP000482">
    <property type="protein sequence ID" value="ABK98089.1"/>
    <property type="molecule type" value="Genomic_DNA"/>
</dbReference>
<dbReference type="EMBL" id="CP000482">
    <property type="protein sequence ID" value="ABK98949.1"/>
    <property type="molecule type" value="Genomic_DNA"/>
</dbReference>
<evidence type="ECO:0000313" key="1">
    <source>
        <dbReference type="EMBL" id="ABK98089.1"/>
    </source>
</evidence>
<sequence length="157" mass="17648">MPYCSGPLHRGAYVRKPRGGPANLFETFFIRHSLCCGREGCRRRTLPPSVLFLGRRVYWGGVIVVATALRQQREKGYSARKIMDLFGVTLSTFRRWLAFFRSTFPHTSTWQRLRGLLIPPVAAEAIPLGVLERLGLGRDGPETALVRCLRLLAGCGF</sequence>
<dbReference type="KEGG" id="ppd:Ppro_0941"/>
<dbReference type="eggNOG" id="ENOG5032R4Q">
    <property type="taxonomic scope" value="Bacteria"/>
</dbReference>
<dbReference type="KEGG" id="ppd:Ppro_2126"/>
<evidence type="ECO:0000313" key="6">
    <source>
        <dbReference type="EMBL" id="ABK99879.1"/>
    </source>
</evidence>
<evidence type="ECO:0000313" key="3">
    <source>
        <dbReference type="EMBL" id="ABK98943.1"/>
    </source>
</evidence>
<proteinExistence type="predicted"/>
<dbReference type="EMBL" id="CP000482">
    <property type="protein sequence ID" value="ABK98943.1"/>
    <property type="molecule type" value="Genomic_DNA"/>
</dbReference>
<protein>
    <submittedName>
        <fullName evidence="1">Uncharacterized protein</fullName>
    </submittedName>
</protein>
<organism evidence="1 8">
    <name type="scientific">Pelobacter propionicus (strain DSM 2379 / NBRC 103807 / OttBd1)</name>
    <dbReference type="NCBI Taxonomy" id="338966"/>
    <lineage>
        <taxon>Bacteria</taxon>
        <taxon>Pseudomonadati</taxon>
        <taxon>Thermodesulfobacteriota</taxon>
        <taxon>Desulfuromonadia</taxon>
        <taxon>Desulfuromonadales</taxon>
        <taxon>Desulfuromonadaceae</taxon>
        <taxon>Pelobacter</taxon>
    </lineage>
</organism>
<dbReference type="EMBL" id="CP000482">
    <property type="protein sequence ID" value="ABK99879.1"/>
    <property type="molecule type" value="Genomic_DNA"/>
</dbReference>
<dbReference type="EMBL" id="CP000482">
    <property type="protein sequence ID" value="ABK99734.1"/>
    <property type="molecule type" value="Genomic_DNA"/>
</dbReference>